<keyword evidence="4 6" id="KW-1133">Transmembrane helix</keyword>
<feature type="transmembrane region" description="Helical" evidence="6">
    <location>
        <begin position="365"/>
        <end position="389"/>
    </location>
</feature>
<evidence type="ECO:0000313" key="9">
    <source>
        <dbReference type="Proteomes" id="UP001185927"/>
    </source>
</evidence>
<dbReference type="EMBL" id="JAWLKB010000012">
    <property type="protein sequence ID" value="MDV6269761.1"/>
    <property type="molecule type" value="Genomic_DNA"/>
</dbReference>
<sequence>MSNPTARPPRYVATLVAACLAVMVAQVAYSLPGALNGTFQQDFNISGAELTWISAAFATTMVVFELTFGVLGDMFGRKRLLLGGALLIVVGAALCASAQEVHLMWIGQAIAGIGAGALYPISLAMIAAAAPDAQARARAIALWAGFLSLGAALSPMMAAVLTEFGSWRWAFGAVIAAALISFVVSLGAQDSSSPEGRKLDLPGQATLAVGLIALLWALTQGSEIGWGNTTIVVGFVIGVVSLAGFVVIELRTEVPLLHLNLFANRVYAISGITAVVGMFAFLGLCFSMSIWLGAVQHVSPLKIGVLFLFIQGPAFLLVPLVSRLIHSVSPRWVLTSGFALIAIAGFICSQFDVQTSTWTDFIVPMLLLGVGFAFTVASITAVAINTVPLRLAGMASATTNLLRDFGFALGPVLVAAIANSVANNEVRDGLGAAVGESDLGQAHAGAVMGIGEQGGAMALNSMPVIPVPTDPSLAPGPDNPMLAMPSAISDLAFSSLGSGYSLAFLVCALCAAASGVLTLFGLFGSRPESEAAVDLGTDVLHEIANVADDVNVR</sequence>
<feature type="transmembrane region" description="Helical" evidence="6">
    <location>
        <begin position="269"/>
        <end position="291"/>
    </location>
</feature>
<keyword evidence="3 6" id="KW-0812">Transmembrane</keyword>
<dbReference type="PANTHER" id="PTHR42718:SF9">
    <property type="entry name" value="MAJOR FACILITATOR SUPERFAMILY MULTIDRUG TRANSPORTER MFSC"/>
    <property type="match status" value="1"/>
</dbReference>
<dbReference type="InterPro" id="IPR020846">
    <property type="entry name" value="MFS_dom"/>
</dbReference>
<evidence type="ECO:0000259" key="7">
    <source>
        <dbReference type="PROSITE" id="PS50850"/>
    </source>
</evidence>
<feature type="transmembrane region" description="Helical" evidence="6">
    <location>
        <begin position="105"/>
        <end position="128"/>
    </location>
</feature>
<dbReference type="InterPro" id="IPR011701">
    <property type="entry name" value="MFS"/>
</dbReference>
<feature type="domain" description="Major facilitator superfamily (MFS) profile" evidence="7">
    <location>
        <begin position="14"/>
        <end position="526"/>
    </location>
</feature>
<gene>
    <name evidence="8" type="ORF">R3Q16_24380</name>
</gene>
<evidence type="ECO:0000313" key="8">
    <source>
        <dbReference type="EMBL" id="MDV6269761.1"/>
    </source>
</evidence>
<name>A0ABU4BZU8_RHOGO</name>
<evidence type="ECO:0000256" key="1">
    <source>
        <dbReference type="ARBA" id="ARBA00004651"/>
    </source>
</evidence>
<dbReference type="InterPro" id="IPR036259">
    <property type="entry name" value="MFS_trans_sf"/>
</dbReference>
<dbReference type="Gene3D" id="1.20.1250.20">
    <property type="entry name" value="MFS general substrate transporter like domains"/>
    <property type="match status" value="2"/>
</dbReference>
<feature type="transmembrane region" description="Helical" evidence="6">
    <location>
        <begin position="167"/>
        <end position="187"/>
    </location>
</feature>
<evidence type="ECO:0000256" key="2">
    <source>
        <dbReference type="ARBA" id="ARBA00022448"/>
    </source>
</evidence>
<protein>
    <submittedName>
        <fullName evidence="8">MFS transporter</fullName>
    </submittedName>
</protein>
<comment type="subcellular location">
    <subcellularLocation>
        <location evidence="1">Cell membrane</location>
        <topology evidence="1">Multi-pass membrane protein</topology>
    </subcellularLocation>
</comment>
<keyword evidence="9" id="KW-1185">Reference proteome</keyword>
<dbReference type="PROSITE" id="PS50850">
    <property type="entry name" value="MFS"/>
    <property type="match status" value="1"/>
</dbReference>
<feature type="transmembrane region" description="Helical" evidence="6">
    <location>
        <begin position="500"/>
        <end position="523"/>
    </location>
</feature>
<evidence type="ECO:0000256" key="6">
    <source>
        <dbReference type="SAM" id="Phobius"/>
    </source>
</evidence>
<dbReference type="RefSeq" id="WP_317544402.1">
    <property type="nucleotide sequence ID" value="NZ_JAWLKB010000012.1"/>
</dbReference>
<feature type="transmembrane region" description="Helical" evidence="6">
    <location>
        <begin position="140"/>
        <end position="161"/>
    </location>
</feature>
<keyword evidence="2" id="KW-0813">Transport</keyword>
<dbReference type="Proteomes" id="UP001185927">
    <property type="component" value="Unassembled WGS sequence"/>
</dbReference>
<proteinExistence type="predicted"/>
<evidence type="ECO:0000256" key="3">
    <source>
        <dbReference type="ARBA" id="ARBA00022692"/>
    </source>
</evidence>
<comment type="caution">
    <text evidence="8">The sequence shown here is derived from an EMBL/GenBank/DDBJ whole genome shotgun (WGS) entry which is preliminary data.</text>
</comment>
<feature type="transmembrane region" description="Helical" evidence="6">
    <location>
        <begin position="401"/>
        <end position="422"/>
    </location>
</feature>
<feature type="transmembrane region" description="Helical" evidence="6">
    <location>
        <begin position="50"/>
        <end position="68"/>
    </location>
</feature>
<keyword evidence="5 6" id="KW-0472">Membrane</keyword>
<organism evidence="8 9">
    <name type="scientific">Rhodococcus globerulus</name>
    <dbReference type="NCBI Taxonomy" id="33008"/>
    <lineage>
        <taxon>Bacteria</taxon>
        <taxon>Bacillati</taxon>
        <taxon>Actinomycetota</taxon>
        <taxon>Actinomycetes</taxon>
        <taxon>Mycobacteriales</taxon>
        <taxon>Nocardiaceae</taxon>
        <taxon>Rhodococcus</taxon>
    </lineage>
</organism>
<reference evidence="8 9" key="1">
    <citation type="submission" date="2023-10" db="EMBL/GenBank/DDBJ databases">
        <title>Development of a sustainable strategy for remediation of hydrocarbon-contaminated territories based on the waste exchange concept.</title>
        <authorList>
            <person name="Krivoruchko A."/>
        </authorList>
    </citation>
    <scope>NUCLEOTIDE SEQUENCE [LARGE SCALE GENOMIC DNA]</scope>
    <source>
        <strain evidence="8 9">IEGM 1203</strain>
    </source>
</reference>
<dbReference type="PANTHER" id="PTHR42718">
    <property type="entry name" value="MAJOR FACILITATOR SUPERFAMILY MULTIDRUG TRANSPORTER MFSC"/>
    <property type="match status" value="1"/>
</dbReference>
<feature type="transmembrane region" description="Helical" evidence="6">
    <location>
        <begin position="80"/>
        <end position="99"/>
    </location>
</feature>
<evidence type="ECO:0000256" key="4">
    <source>
        <dbReference type="ARBA" id="ARBA00022989"/>
    </source>
</evidence>
<evidence type="ECO:0000256" key="5">
    <source>
        <dbReference type="ARBA" id="ARBA00023136"/>
    </source>
</evidence>
<feature type="transmembrane region" description="Helical" evidence="6">
    <location>
        <begin position="224"/>
        <end position="248"/>
    </location>
</feature>
<feature type="transmembrane region" description="Helical" evidence="6">
    <location>
        <begin position="332"/>
        <end position="353"/>
    </location>
</feature>
<dbReference type="CDD" id="cd17321">
    <property type="entry name" value="MFS_MMR_MDR_like"/>
    <property type="match status" value="1"/>
</dbReference>
<feature type="transmembrane region" description="Helical" evidence="6">
    <location>
        <begin position="199"/>
        <end position="218"/>
    </location>
</feature>
<dbReference type="SUPFAM" id="SSF103473">
    <property type="entry name" value="MFS general substrate transporter"/>
    <property type="match status" value="1"/>
</dbReference>
<feature type="transmembrane region" description="Helical" evidence="6">
    <location>
        <begin position="303"/>
        <end position="325"/>
    </location>
</feature>
<accession>A0ABU4BZU8</accession>
<dbReference type="Pfam" id="PF07690">
    <property type="entry name" value="MFS_1"/>
    <property type="match status" value="1"/>
</dbReference>